<feature type="domain" description="Histidine kinase" evidence="6">
    <location>
        <begin position="802"/>
        <end position="1012"/>
    </location>
</feature>
<dbReference type="CDD" id="cd00082">
    <property type="entry name" value="HisKA"/>
    <property type="match status" value="1"/>
</dbReference>
<keyword evidence="3" id="KW-0597">Phosphoprotein</keyword>
<dbReference type="EMBL" id="FNYA01000002">
    <property type="protein sequence ID" value="SEI60324.1"/>
    <property type="molecule type" value="Genomic_DNA"/>
</dbReference>
<dbReference type="InterPro" id="IPR036890">
    <property type="entry name" value="HATPase_C_sf"/>
</dbReference>
<dbReference type="InterPro" id="IPR005467">
    <property type="entry name" value="His_kinase_dom"/>
</dbReference>
<dbReference type="InterPro" id="IPR013783">
    <property type="entry name" value="Ig-like_fold"/>
</dbReference>
<dbReference type="SUPFAM" id="SSF55874">
    <property type="entry name" value="ATPase domain of HSP90 chaperone/DNA topoisomerase II/histidine kinase"/>
    <property type="match status" value="1"/>
</dbReference>
<feature type="transmembrane region" description="Helical" evidence="5">
    <location>
        <begin position="732"/>
        <end position="752"/>
    </location>
</feature>
<dbReference type="EC" id="2.7.13.3" evidence="2"/>
<accession>A0A1H6S381</accession>
<dbReference type="InterPro" id="IPR015943">
    <property type="entry name" value="WD40/YVTN_repeat-like_dom_sf"/>
</dbReference>
<dbReference type="PROSITE" id="PS50109">
    <property type="entry name" value="HIS_KIN"/>
    <property type="match status" value="1"/>
</dbReference>
<sequence length="1012" mass="118854">MKIYPSFYYYFILLLLFINKGIGQDNHSARWYTSDNNELPQSSISSIVKDKYNFIWMTTQNGLVRYDGNNFQVFNSSTVNLIGNRFGKILGNIEKDSLYSNTEKENELVLINQRKIQKTTKRKLPYYLTRNKKRFYFHDGLPSILSINPNDRYCIRLTNGNFYFVSTEGIDFCDAKMRSIYKIAFKNNSVFNFFTINDTLYYLNEKGEYFCFSQNKKSFGKLDSSLFKDKYKLHWNIPSNQVFLNIKNKLYLIKAQDYSLSATLIIDFKDFDKSNITTVFYDDTNQKLYLGSDTNGLCIITFPSFKTVKKNSLKMDVFYASSPFNDSSIITSDGLIMNDKKIIDSIAFEKITYNERITMTKDNYQNLWIVRRMKLMCYLKETGYKKHVEYNFNQFIRTLFKDQNNVIWINLDQHEDHMKKRYYKAKLYYITKYNEKPKLATNLNTNISYIAQYDTKTFYLGSEKGLYKYNIITKKLTFIKNTEKINIRGIFIDSGKKIWITTYDKGFFLYSDNTIYSFPKDKNGYLNSSHCILEDKKGFFWIPTNKGLFQVSRKMLLMCCTDKKSKNTIYYHHYNKENGFLTNEFNGGCQPVGNYLKNGNIALPSMNGMVFFNPNKIKPLIPNKELFIDNVITDQKTIHPKDTIMLENNFQRIQFFIDYAYYGNSNNLNIEARLTGTTIGSWEKIGDDRSISFTTLPPGNYTLTVRSLSGFDSVYRYKTMTLIVPPLFYQTLWFQILCFLLFIACIIFLWYMRLYYLKMKNRQLKELVIQKTQKLAKTIDKLKKAKDNLKQEVGQQERLVKSISHDIKSPLKFLSYTVRHLFDSKEIQQDEKLKQKVESLHISSSQLYEYVDNLVRYSTIFIEGKKLEDNPYSLHDLIQEKILIFEKIAASEKTVIINNTYAEKHIKTNNKVLSIIIHNLIDNAVKNTKNGTIELRSKTTEKQLFLTVKDTGKGMNQDVVEYYLNFSKNPTLKNYHQGLHMIIELLTIINGDIKITSEINVGTTIEIITDYI</sequence>
<keyword evidence="7" id="KW-0418">Kinase</keyword>
<evidence type="ECO:0000256" key="5">
    <source>
        <dbReference type="SAM" id="Phobius"/>
    </source>
</evidence>
<dbReference type="Gene3D" id="2.60.40.10">
    <property type="entry name" value="Immunoglobulins"/>
    <property type="match status" value="1"/>
</dbReference>
<comment type="catalytic activity">
    <reaction evidence="1">
        <text>ATP + protein L-histidine = ADP + protein N-phospho-L-histidine.</text>
        <dbReference type="EC" id="2.7.13.3"/>
    </reaction>
</comment>
<keyword evidence="5" id="KW-1133">Transmembrane helix</keyword>
<evidence type="ECO:0000256" key="2">
    <source>
        <dbReference type="ARBA" id="ARBA00012438"/>
    </source>
</evidence>
<organism evidence="7 8">
    <name type="scientific">Flavobacterium terrigena</name>
    <dbReference type="NCBI Taxonomy" id="402734"/>
    <lineage>
        <taxon>Bacteria</taxon>
        <taxon>Pseudomonadati</taxon>
        <taxon>Bacteroidota</taxon>
        <taxon>Flavobacteriia</taxon>
        <taxon>Flavobacteriales</taxon>
        <taxon>Flavobacteriaceae</taxon>
        <taxon>Flavobacterium</taxon>
    </lineage>
</organism>
<keyword evidence="7" id="KW-0808">Transferase</keyword>
<keyword evidence="8" id="KW-1185">Reference proteome</keyword>
<dbReference type="Gene3D" id="1.10.287.130">
    <property type="match status" value="1"/>
</dbReference>
<evidence type="ECO:0000313" key="8">
    <source>
        <dbReference type="Proteomes" id="UP000199702"/>
    </source>
</evidence>
<dbReference type="Proteomes" id="UP000199702">
    <property type="component" value="Unassembled WGS sequence"/>
</dbReference>
<evidence type="ECO:0000256" key="3">
    <source>
        <dbReference type="ARBA" id="ARBA00022553"/>
    </source>
</evidence>
<evidence type="ECO:0000256" key="1">
    <source>
        <dbReference type="ARBA" id="ARBA00000085"/>
    </source>
</evidence>
<dbReference type="Pfam" id="PF02518">
    <property type="entry name" value="HATPase_c"/>
    <property type="match status" value="1"/>
</dbReference>
<reference evidence="8" key="1">
    <citation type="submission" date="2016-10" db="EMBL/GenBank/DDBJ databases">
        <authorList>
            <person name="Varghese N."/>
            <person name="Submissions S."/>
        </authorList>
    </citation>
    <scope>NUCLEOTIDE SEQUENCE [LARGE SCALE GENOMIC DNA]</scope>
    <source>
        <strain evidence="8">DSM 17934</strain>
    </source>
</reference>
<dbReference type="RefSeq" id="WP_091309339.1">
    <property type="nucleotide sequence ID" value="NZ_CBCSJU010000005.1"/>
</dbReference>
<dbReference type="InterPro" id="IPR036097">
    <property type="entry name" value="HisK_dim/P_sf"/>
</dbReference>
<dbReference type="Pfam" id="PF07495">
    <property type="entry name" value="Y_Y_Y"/>
    <property type="match status" value="1"/>
</dbReference>
<dbReference type="Gene3D" id="3.30.565.10">
    <property type="entry name" value="Histidine kinase-like ATPase, C-terminal domain"/>
    <property type="match status" value="1"/>
</dbReference>
<gene>
    <name evidence="7" type="ORF">SAMN05660918_1103</name>
</gene>
<dbReference type="Gene3D" id="2.130.10.10">
    <property type="entry name" value="YVTN repeat-like/Quinoprotein amine dehydrogenase"/>
    <property type="match status" value="2"/>
</dbReference>
<dbReference type="CDD" id="cd00075">
    <property type="entry name" value="HATPase"/>
    <property type="match status" value="1"/>
</dbReference>
<feature type="coiled-coil region" evidence="4">
    <location>
        <begin position="772"/>
        <end position="799"/>
    </location>
</feature>
<dbReference type="PANTHER" id="PTHR43547:SF2">
    <property type="entry name" value="HYBRID SIGNAL TRANSDUCTION HISTIDINE KINASE C"/>
    <property type="match status" value="1"/>
</dbReference>
<dbReference type="OrthoDB" id="8676692at2"/>
<dbReference type="SUPFAM" id="SSF82171">
    <property type="entry name" value="DPP6 N-terminal domain-like"/>
    <property type="match status" value="1"/>
</dbReference>
<name>A0A1H6S381_9FLAO</name>
<dbReference type="GO" id="GO:0000155">
    <property type="term" value="F:phosphorelay sensor kinase activity"/>
    <property type="evidence" value="ECO:0007669"/>
    <property type="project" value="InterPro"/>
</dbReference>
<dbReference type="InterPro" id="IPR011123">
    <property type="entry name" value="Y_Y_Y"/>
</dbReference>
<keyword evidence="4" id="KW-0175">Coiled coil</keyword>
<evidence type="ECO:0000259" key="6">
    <source>
        <dbReference type="PROSITE" id="PS50109"/>
    </source>
</evidence>
<dbReference type="SUPFAM" id="SSF47384">
    <property type="entry name" value="Homodimeric domain of signal transducing histidine kinase"/>
    <property type="match status" value="1"/>
</dbReference>
<evidence type="ECO:0000313" key="7">
    <source>
        <dbReference type="EMBL" id="SEI60324.1"/>
    </source>
</evidence>
<evidence type="ECO:0000256" key="4">
    <source>
        <dbReference type="SAM" id="Coils"/>
    </source>
</evidence>
<dbReference type="PANTHER" id="PTHR43547">
    <property type="entry name" value="TWO-COMPONENT HISTIDINE KINASE"/>
    <property type="match status" value="1"/>
</dbReference>
<dbReference type="InterPro" id="IPR003594">
    <property type="entry name" value="HATPase_dom"/>
</dbReference>
<dbReference type="AlphaFoldDB" id="A0A1H6S381"/>
<dbReference type="STRING" id="402734.SAMN05660918_1103"/>
<keyword evidence="5" id="KW-0812">Transmembrane</keyword>
<proteinExistence type="predicted"/>
<protein>
    <recommendedName>
        <fullName evidence="2">histidine kinase</fullName>
        <ecNumber evidence="2">2.7.13.3</ecNumber>
    </recommendedName>
</protein>
<dbReference type="InterPro" id="IPR003661">
    <property type="entry name" value="HisK_dim/P_dom"/>
</dbReference>
<keyword evidence="5" id="KW-0472">Membrane</keyword>